<feature type="compositionally biased region" description="Basic and acidic residues" evidence="6">
    <location>
        <begin position="70"/>
        <end position="83"/>
    </location>
</feature>
<evidence type="ECO:0000256" key="4">
    <source>
        <dbReference type="ARBA" id="ARBA00022989"/>
    </source>
</evidence>
<feature type="region of interest" description="Disordered" evidence="6">
    <location>
        <begin position="367"/>
        <end position="448"/>
    </location>
</feature>
<feature type="compositionally biased region" description="Polar residues" evidence="6">
    <location>
        <begin position="434"/>
        <end position="448"/>
    </location>
</feature>
<dbReference type="AlphaFoldDB" id="A0A9X3JDP1"/>
<dbReference type="PANTHER" id="PTHR37820">
    <property type="entry name" value="CELL DIVISION PROTEIN DIVIB"/>
    <property type="match status" value="1"/>
</dbReference>
<feature type="compositionally biased region" description="Low complexity" evidence="6">
    <location>
        <begin position="421"/>
        <end position="433"/>
    </location>
</feature>
<name>A0A9X3JDP1_9LACT</name>
<keyword evidence="10" id="KW-1185">Reference proteome</keyword>
<dbReference type="InterPro" id="IPR050487">
    <property type="entry name" value="FtsQ_DivIB"/>
</dbReference>
<organism evidence="9 10">
    <name type="scientific">Aerococcus kribbianus</name>
    <dbReference type="NCBI Taxonomy" id="2999064"/>
    <lineage>
        <taxon>Bacteria</taxon>
        <taxon>Bacillati</taxon>
        <taxon>Bacillota</taxon>
        <taxon>Bacilli</taxon>
        <taxon>Lactobacillales</taxon>
        <taxon>Aerococcaceae</taxon>
        <taxon>Aerococcus</taxon>
    </lineage>
</organism>
<keyword evidence="1" id="KW-1003">Cell membrane</keyword>
<dbReference type="EMBL" id="JAPRFR010000002">
    <property type="protein sequence ID" value="MCZ0725998.1"/>
    <property type="molecule type" value="Genomic_DNA"/>
</dbReference>
<evidence type="ECO:0000313" key="10">
    <source>
        <dbReference type="Proteomes" id="UP001146670"/>
    </source>
</evidence>
<evidence type="ECO:0000256" key="3">
    <source>
        <dbReference type="ARBA" id="ARBA00022692"/>
    </source>
</evidence>
<feature type="domain" description="Cell division protein FtsQ/DivIB C-terminal" evidence="8">
    <location>
        <begin position="231"/>
        <end position="336"/>
    </location>
</feature>
<comment type="caution">
    <text evidence="9">The sequence shown here is derived from an EMBL/GenBank/DDBJ whole genome shotgun (WGS) entry which is preliminary data.</text>
</comment>
<dbReference type="Pfam" id="PF03799">
    <property type="entry name" value="FtsQ_DivIB_C"/>
    <property type="match status" value="1"/>
</dbReference>
<keyword evidence="5" id="KW-0131">Cell cycle</keyword>
<proteinExistence type="predicted"/>
<protein>
    <recommendedName>
        <fullName evidence="8">Cell division protein FtsQ/DivIB C-terminal domain-containing protein</fullName>
    </recommendedName>
</protein>
<sequence>MDWDKYQSSEEESTANQDRVDRVDPNAKQSDGEGMETSQSSKVLRPSQKRRLAAKKQSNPVELANDDETEQNHSADFDHDKNSDWLSARASDDEKFTSKLTKFLPRRSAPNGQKAKTEKPRHSVNGIATLSARQWGILALPLILMLFSLYLLSPWHHLGDIQVQNQEVLEADEIINTAGLNQRMTTWYLKANRSDIENYTIDTMPRLKTLSIHQEGWNDVKLVVEEFRQLAYVQIEDFYYPLLENEMIIKDELSQLPNDRPLLVGFDDQEIAEMSKQLAALPDDVLAQIASIHAQDQGNNELTVALKMRDGNIVLGLLNSFASKLQYYDSITKQLDGQTGLLDMQVGVFYQELTPANNPFATDDEKAEYEAANPSTEDEVGEESRDLAGNSDQEETTNNPSDSQNNANDGSANDSNDSEGSESSANSNQVSSSDPAVTSEQVNQNGEN</sequence>
<evidence type="ECO:0000259" key="8">
    <source>
        <dbReference type="Pfam" id="PF03799"/>
    </source>
</evidence>
<evidence type="ECO:0000256" key="2">
    <source>
        <dbReference type="ARBA" id="ARBA00022618"/>
    </source>
</evidence>
<keyword evidence="4 7" id="KW-1133">Transmembrane helix</keyword>
<dbReference type="RefSeq" id="WP_268752328.1">
    <property type="nucleotide sequence ID" value="NZ_JAPRFQ010000002.1"/>
</dbReference>
<dbReference type="InterPro" id="IPR005548">
    <property type="entry name" value="Cell_div_FtsQ/DivIB_C"/>
</dbReference>
<feature type="transmembrane region" description="Helical" evidence="7">
    <location>
        <begin position="135"/>
        <end position="155"/>
    </location>
</feature>
<keyword evidence="2" id="KW-0132">Cell division</keyword>
<evidence type="ECO:0000256" key="1">
    <source>
        <dbReference type="ARBA" id="ARBA00022475"/>
    </source>
</evidence>
<dbReference type="GO" id="GO:0005886">
    <property type="term" value="C:plasma membrane"/>
    <property type="evidence" value="ECO:0007669"/>
    <property type="project" value="TreeGrafter"/>
</dbReference>
<evidence type="ECO:0000256" key="6">
    <source>
        <dbReference type="SAM" id="MobiDB-lite"/>
    </source>
</evidence>
<evidence type="ECO:0000313" key="9">
    <source>
        <dbReference type="EMBL" id="MCZ0725998.1"/>
    </source>
</evidence>
<feature type="region of interest" description="Disordered" evidence="6">
    <location>
        <begin position="1"/>
        <end position="83"/>
    </location>
</feature>
<dbReference type="PANTHER" id="PTHR37820:SF1">
    <property type="entry name" value="CELL DIVISION PROTEIN FTSQ"/>
    <property type="match status" value="1"/>
</dbReference>
<keyword evidence="7" id="KW-0472">Membrane</keyword>
<dbReference type="Gene3D" id="3.40.50.10960">
    <property type="match status" value="1"/>
</dbReference>
<dbReference type="GO" id="GO:0051301">
    <property type="term" value="P:cell division"/>
    <property type="evidence" value="ECO:0007669"/>
    <property type="project" value="UniProtKB-KW"/>
</dbReference>
<gene>
    <name evidence="9" type="ORF">OW157_05360</name>
</gene>
<feature type="compositionally biased region" description="Low complexity" evidence="6">
    <location>
        <begin position="401"/>
        <end position="415"/>
    </location>
</feature>
<evidence type="ECO:0000256" key="5">
    <source>
        <dbReference type="ARBA" id="ARBA00023306"/>
    </source>
</evidence>
<keyword evidence="3 7" id="KW-0812">Transmembrane</keyword>
<reference evidence="9" key="1">
    <citation type="submission" date="2022-12" db="EMBL/GenBank/DDBJ databases">
        <title>Description and comparative metabolic analysis of Aerococcus sp. nov., isolated from the feces of a pig.</title>
        <authorList>
            <person name="Chang Y.-H."/>
        </authorList>
    </citation>
    <scope>NUCLEOTIDE SEQUENCE</scope>
    <source>
        <strain evidence="9">YH-aer222</strain>
    </source>
</reference>
<accession>A0A9X3JDP1</accession>
<dbReference type="Proteomes" id="UP001146670">
    <property type="component" value="Unassembled WGS sequence"/>
</dbReference>
<evidence type="ECO:0000256" key="7">
    <source>
        <dbReference type="SAM" id="Phobius"/>
    </source>
</evidence>